<organism evidence="2 3">
    <name type="scientific">Metallumcola ferriviriculae</name>
    <dbReference type="NCBI Taxonomy" id="3039180"/>
    <lineage>
        <taxon>Bacteria</taxon>
        <taxon>Bacillati</taxon>
        <taxon>Bacillota</taxon>
        <taxon>Clostridia</taxon>
        <taxon>Neomoorellales</taxon>
        <taxon>Desulfitibacteraceae</taxon>
        <taxon>Metallumcola</taxon>
    </lineage>
</organism>
<feature type="transmembrane region" description="Helical" evidence="1">
    <location>
        <begin position="121"/>
        <end position="145"/>
    </location>
</feature>
<dbReference type="AlphaFoldDB" id="A0AAU0UUR4"/>
<reference evidence="2 3" key="1">
    <citation type="submission" date="2023-04" db="EMBL/GenBank/DDBJ databases">
        <authorList>
            <person name="Hsu D."/>
        </authorList>
    </citation>
    <scope>NUCLEOTIDE SEQUENCE [LARGE SCALE GENOMIC DNA]</scope>
    <source>
        <strain evidence="2 3">MK1</strain>
    </source>
</reference>
<evidence type="ECO:0000313" key="2">
    <source>
        <dbReference type="EMBL" id="WRO23660.1"/>
    </source>
</evidence>
<evidence type="ECO:0000313" key="3">
    <source>
        <dbReference type="Proteomes" id="UP001329915"/>
    </source>
</evidence>
<proteinExistence type="predicted"/>
<feature type="transmembrane region" description="Helical" evidence="1">
    <location>
        <begin position="26"/>
        <end position="46"/>
    </location>
</feature>
<name>A0AAU0UUR4_9FIRM</name>
<gene>
    <name evidence="2" type="ORF">MFMK1_003525</name>
</gene>
<sequence length="206" mass="22556">MFHDKFITGVLIGVLADAVKLIFNYIAFSMGFTNVVFWQITAARFLGKADLFKPSAYLIGGIADLTVTAALGVVFLFTIYYLIGTDYLWVKSIGFGMAVWVGLFGTLLGESVQGKLPQSPSGIMVTIGAHLFFGLGLGFFTMLFYREVEGADGGKKGAFYRHFTPLPTAKIIESDSADDHDSDTKAEVKNTTKLSSLRRIIKIKKN</sequence>
<dbReference type="RefSeq" id="WP_366923037.1">
    <property type="nucleotide sequence ID" value="NZ_CP121694.1"/>
</dbReference>
<protein>
    <submittedName>
        <fullName evidence="2">Uncharacterized protein</fullName>
    </submittedName>
</protein>
<dbReference type="Proteomes" id="UP001329915">
    <property type="component" value="Chromosome"/>
</dbReference>
<keyword evidence="1" id="KW-1133">Transmembrane helix</keyword>
<keyword evidence="1" id="KW-0472">Membrane</keyword>
<feature type="transmembrane region" description="Helical" evidence="1">
    <location>
        <begin position="58"/>
        <end position="83"/>
    </location>
</feature>
<keyword evidence="1" id="KW-0812">Transmembrane</keyword>
<feature type="transmembrane region" description="Helical" evidence="1">
    <location>
        <begin position="89"/>
        <end position="109"/>
    </location>
</feature>
<dbReference type="KEGG" id="dbc:MFMK1_003525"/>
<accession>A0AAU0UUR4</accession>
<evidence type="ECO:0000256" key="1">
    <source>
        <dbReference type="SAM" id="Phobius"/>
    </source>
</evidence>
<dbReference type="EMBL" id="CP121694">
    <property type="protein sequence ID" value="WRO23660.1"/>
    <property type="molecule type" value="Genomic_DNA"/>
</dbReference>
<keyword evidence="3" id="KW-1185">Reference proteome</keyword>